<dbReference type="Gene3D" id="3.40.640.10">
    <property type="entry name" value="Type I PLP-dependent aspartate aminotransferase-like (Major domain)"/>
    <property type="match status" value="1"/>
</dbReference>
<dbReference type="InterPro" id="IPR015424">
    <property type="entry name" value="PyrdxlP-dep_Trfase"/>
</dbReference>
<proteinExistence type="predicted"/>
<keyword evidence="1" id="KW-0663">Pyridoxal phosphate</keyword>
<evidence type="ECO:0000313" key="4">
    <source>
        <dbReference type="Proteomes" id="UP000317371"/>
    </source>
</evidence>
<dbReference type="Pfam" id="PF00266">
    <property type="entry name" value="Aminotran_5"/>
    <property type="match status" value="1"/>
</dbReference>
<dbReference type="InterPro" id="IPR015422">
    <property type="entry name" value="PyrdxlP-dep_Trfase_small"/>
</dbReference>
<protein>
    <submittedName>
        <fullName evidence="3">Aminotransferase class V-fold PLP-dependent enzyme</fullName>
    </submittedName>
</protein>
<dbReference type="InParanoid" id="A0A540VEY4"/>
<dbReference type="Proteomes" id="UP000317371">
    <property type="component" value="Unassembled WGS sequence"/>
</dbReference>
<name>A0A540VEY4_9CHLR</name>
<dbReference type="PANTHER" id="PTHR43092:SF2">
    <property type="entry name" value="HERCYNYLCYSTEINE SULFOXIDE LYASE"/>
    <property type="match status" value="1"/>
</dbReference>
<dbReference type="RefSeq" id="WP_141610550.1">
    <property type="nucleotide sequence ID" value="NZ_VIGC02000015.1"/>
</dbReference>
<sequence>MSHTQATRVQALPLPALADQFLLDPTITFLNHGSFGACPRPVFEEYQRWQRELERDPVDFLGRRVPTLLTQARETLAAFVGTQADNLVFVPNATYGVNVVARSVGLQPGDEVLATDHEYGAVNNTWRYLCEKVGARYINQPIPLPVTDAESFVEALWQGVTPRTQVIAISHITSPTALIFPVEAVCRRAREAGIVTVIDGAHALGQVDLDLTAMGATFYTGNAHKWLCAPKGAAFLYADPAHQPSLEPLVVSHGWSNGRSGSRLLDYFSWTGTMDPSAYLSVPAAIRFQREHDWPAVRAACHALASQARAQIQALTGLPAISPDSPAWFAQMFTARLPEGEIEGLSQRLWEEHRIEVPIFTWNGQPMIRVSIQAYNGPQHVEHLLAALTQYLF</sequence>
<dbReference type="AlphaFoldDB" id="A0A540VEY4"/>
<keyword evidence="3" id="KW-0032">Aminotransferase</keyword>
<accession>A0A540VEY4</accession>
<dbReference type="OrthoDB" id="9804366at2"/>
<organism evidence="3 4">
    <name type="scientific">Litorilinea aerophila</name>
    <dbReference type="NCBI Taxonomy" id="1204385"/>
    <lineage>
        <taxon>Bacteria</taxon>
        <taxon>Bacillati</taxon>
        <taxon>Chloroflexota</taxon>
        <taxon>Caldilineae</taxon>
        <taxon>Caldilineales</taxon>
        <taxon>Caldilineaceae</taxon>
        <taxon>Litorilinea</taxon>
    </lineage>
</organism>
<dbReference type="Gene3D" id="3.90.1150.10">
    <property type="entry name" value="Aspartate Aminotransferase, domain 1"/>
    <property type="match status" value="1"/>
</dbReference>
<dbReference type="SUPFAM" id="SSF53383">
    <property type="entry name" value="PLP-dependent transferases"/>
    <property type="match status" value="1"/>
</dbReference>
<keyword evidence="3" id="KW-0808">Transferase</keyword>
<reference evidence="3 4" key="1">
    <citation type="submission" date="2019-06" db="EMBL/GenBank/DDBJ databases">
        <title>Genome sequence of Litorilinea aerophila BAA-2444.</title>
        <authorList>
            <person name="Maclea K.S."/>
            <person name="Maurais E.G."/>
            <person name="Iannazzi L.C."/>
        </authorList>
    </citation>
    <scope>NUCLEOTIDE SEQUENCE [LARGE SCALE GENOMIC DNA]</scope>
    <source>
        <strain evidence="3 4">ATCC BAA-2444</strain>
    </source>
</reference>
<evidence type="ECO:0000259" key="2">
    <source>
        <dbReference type="Pfam" id="PF00266"/>
    </source>
</evidence>
<keyword evidence="4" id="KW-1185">Reference proteome</keyword>
<dbReference type="PANTHER" id="PTHR43092">
    <property type="entry name" value="L-CYSTEINE DESULFHYDRASE"/>
    <property type="match status" value="1"/>
</dbReference>
<feature type="domain" description="Aminotransferase class V" evidence="2">
    <location>
        <begin position="45"/>
        <end position="383"/>
    </location>
</feature>
<dbReference type="InterPro" id="IPR000192">
    <property type="entry name" value="Aminotrans_V_dom"/>
</dbReference>
<evidence type="ECO:0000256" key="1">
    <source>
        <dbReference type="ARBA" id="ARBA00022898"/>
    </source>
</evidence>
<dbReference type="EMBL" id="VIGC01000015">
    <property type="protein sequence ID" value="TQE95272.1"/>
    <property type="molecule type" value="Genomic_DNA"/>
</dbReference>
<gene>
    <name evidence="3" type="ORF">FKZ61_12915</name>
</gene>
<comment type="caution">
    <text evidence="3">The sequence shown here is derived from an EMBL/GenBank/DDBJ whole genome shotgun (WGS) entry which is preliminary data.</text>
</comment>
<dbReference type="InterPro" id="IPR015421">
    <property type="entry name" value="PyrdxlP-dep_Trfase_major"/>
</dbReference>
<dbReference type="GO" id="GO:0008483">
    <property type="term" value="F:transaminase activity"/>
    <property type="evidence" value="ECO:0007669"/>
    <property type="project" value="UniProtKB-KW"/>
</dbReference>
<evidence type="ECO:0000313" key="3">
    <source>
        <dbReference type="EMBL" id="TQE95272.1"/>
    </source>
</evidence>